<organism evidence="1 2">
    <name type="scientific">Gordonia jinhuaensis</name>
    <dbReference type="NCBI Taxonomy" id="1517702"/>
    <lineage>
        <taxon>Bacteria</taxon>
        <taxon>Bacillati</taxon>
        <taxon>Actinomycetota</taxon>
        <taxon>Actinomycetes</taxon>
        <taxon>Mycobacteriales</taxon>
        <taxon>Gordoniaceae</taxon>
        <taxon>Gordonia</taxon>
    </lineage>
</organism>
<evidence type="ECO:0000313" key="2">
    <source>
        <dbReference type="Proteomes" id="UP000621454"/>
    </source>
</evidence>
<dbReference type="Gene3D" id="1.20.1270.240">
    <property type="match status" value="1"/>
</dbReference>
<dbReference type="Pfam" id="PF03881">
    <property type="entry name" value="Fructosamin_kin"/>
    <property type="match status" value="1"/>
</dbReference>
<keyword evidence="2" id="KW-1185">Reference proteome</keyword>
<name>A0A916X0F6_9ACTN</name>
<evidence type="ECO:0008006" key="3">
    <source>
        <dbReference type="Google" id="ProtNLM"/>
    </source>
</evidence>
<dbReference type="AlphaFoldDB" id="A0A916X0F6"/>
<dbReference type="EMBL" id="BMGC01000037">
    <property type="protein sequence ID" value="GGB43999.1"/>
    <property type="molecule type" value="Genomic_DNA"/>
</dbReference>
<gene>
    <name evidence="1" type="ORF">GCM10011489_34430</name>
</gene>
<dbReference type="Proteomes" id="UP000621454">
    <property type="component" value="Unassembled WGS sequence"/>
</dbReference>
<dbReference type="InterPro" id="IPR011009">
    <property type="entry name" value="Kinase-like_dom_sf"/>
</dbReference>
<reference evidence="1" key="1">
    <citation type="journal article" date="2014" name="Int. J. Syst. Evol. Microbiol.">
        <title>Complete genome sequence of Corynebacterium casei LMG S-19264T (=DSM 44701T), isolated from a smear-ripened cheese.</title>
        <authorList>
            <consortium name="US DOE Joint Genome Institute (JGI-PGF)"/>
            <person name="Walter F."/>
            <person name="Albersmeier A."/>
            <person name="Kalinowski J."/>
            <person name="Ruckert C."/>
        </authorList>
    </citation>
    <scope>NUCLEOTIDE SEQUENCE</scope>
    <source>
        <strain evidence="1">CGMCC 1.12827</strain>
    </source>
</reference>
<dbReference type="PANTHER" id="PTHR12149:SF8">
    <property type="entry name" value="PROTEIN-RIBULOSAMINE 3-KINASE"/>
    <property type="match status" value="1"/>
</dbReference>
<accession>A0A916X0F6</accession>
<dbReference type="PANTHER" id="PTHR12149">
    <property type="entry name" value="FRUCTOSAMINE 3 KINASE-RELATED PROTEIN"/>
    <property type="match status" value="1"/>
</dbReference>
<dbReference type="Gene3D" id="1.10.510.10">
    <property type="entry name" value="Transferase(Phosphotransferase) domain 1"/>
    <property type="match status" value="1"/>
</dbReference>
<dbReference type="SUPFAM" id="SSF56112">
    <property type="entry name" value="Protein kinase-like (PK-like)"/>
    <property type="match status" value="1"/>
</dbReference>
<reference evidence="1" key="2">
    <citation type="submission" date="2020-09" db="EMBL/GenBank/DDBJ databases">
        <authorList>
            <person name="Sun Q."/>
            <person name="Zhou Y."/>
        </authorList>
    </citation>
    <scope>NUCLEOTIDE SEQUENCE</scope>
    <source>
        <strain evidence="1">CGMCC 1.12827</strain>
    </source>
</reference>
<proteinExistence type="predicted"/>
<evidence type="ECO:0000313" key="1">
    <source>
        <dbReference type="EMBL" id="GGB43999.1"/>
    </source>
</evidence>
<comment type="caution">
    <text evidence="1">The sequence shown here is derived from an EMBL/GenBank/DDBJ whole genome shotgun (WGS) entry which is preliminary data.</text>
</comment>
<dbReference type="InterPro" id="IPR016477">
    <property type="entry name" value="Fructo-/Ketosamine-3-kinase"/>
</dbReference>
<sequence>MHDAGAAHFGSPPDGFSGQVYIGSQPMSSRTHERWGEFYAAERVMPFADKARRRGNLGAQDHDIVRRVCEIIADGRFDDPDPPARIHGDLWNGNVVWTPGGAVMIDPAAHGGHRETDLAMLELFGCPLLDEIEQGYTATHALRRGWRERVPVHQLHPLAVHAASHGPMYGFQLRQAAEASLRLAGRDHRDP</sequence>
<protein>
    <recommendedName>
        <fullName evidence="3">Fructosamine kinase</fullName>
    </recommendedName>
</protein>